<keyword evidence="5" id="KW-0472">Membrane</keyword>
<protein>
    <recommendedName>
        <fullName evidence="8">t-SNARE coiled-coil homology domain-containing protein</fullName>
    </recommendedName>
</protein>
<comment type="subcellular location">
    <subcellularLocation>
        <location evidence="1">Membrane</location>
    </subcellularLocation>
</comment>
<dbReference type="STRING" id="3088.A0A383VRP0"/>
<gene>
    <name evidence="9" type="ORF">BQ4739_LOCUS7472</name>
</gene>
<dbReference type="InterPro" id="IPR044766">
    <property type="entry name" value="NPSN/SNAP25-like_N_SNARE"/>
</dbReference>
<organism evidence="9 10">
    <name type="scientific">Tetradesmus obliquus</name>
    <name type="common">Green alga</name>
    <name type="synonym">Acutodesmus obliquus</name>
    <dbReference type="NCBI Taxonomy" id="3088"/>
    <lineage>
        <taxon>Eukaryota</taxon>
        <taxon>Viridiplantae</taxon>
        <taxon>Chlorophyta</taxon>
        <taxon>core chlorophytes</taxon>
        <taxon>Chlorophyceae</taxon>
        <taxon>CS clade</taxon>
        <taxon>Sphaeropleales</taxon>
        <taxon>Scenedesmaceae</taxon>
        <taxon>Tetradesmus</taxon>
    </lineage>
</organism>
<dbReference type="PANTHER" id="PTHR19305:SF9">
    <property type="entry name" value="SYNAPTOSOMAL-ASSOCIATED PROTEIN 29"/>
    <property type="match status" value="1"/>
</dbReference>
<evidence type="ECO:0000313" key="10">
    <source>
        <dbReference type="Proteomes" id="UP000256970"/>
    </source>
</evidence>
<keyword evidence="10" id="KW-1185">Reference proteome</keyword>
<comment type="similarity">
    <text evidence="2">Belongs to the SNAP-25 family.</text>
</comment>
<dbReference type="AlphaFoldDB" id="A0A383VRP0"/>
<keyword evidence="4" id="KW-0653">Protein transport</keyword>
<proteinExistence type="inferred from homology"/>
<sequence>MQYQGSAGGAPPARMAYSSGAGSARQEAAARTELFNGASQPAAMQVQQPLSYDEMNNKQLMQHAVATHKETTASAQRGLQAVEQMKEIQSSTQAALREQGEQMRRIETDMDKMGEDLSYSERILRFMRMCCCFSFFCACCTEPSRAEKDRKWRGPSGSQPPSSYSAPQQQGPPKKLTSAQRKQQAAAQAAAGAAAYPGVHTDGLAGLGLDEEAGVIQSETKQQDKYLDEISKGLDQLKMGAQRMNEEIRGQEQQADRIGQDAVVLHDKLRSVNREGFMRI</sequence>
<dbReference type="GO" id="GO:0031201">
    <property type="term" value="C:SNARE complex"/>
    <property type="evidence" value="ECO:0007669"/>
    <property type="project" value="InterPro"/>
</dbReference>
<dbReference type="InterPro" id="IPR000727">
    <property type="entry name" value="T_SNARE_dom"/>
</dbReference>
<evidence type="ECO:0000313" key="9">
    <source>
        <dbReference type="EMBL" id="SZX67046.1"/>
    </source>
</evidence>
<evidence type="ECO:0000256" key="7">
    <source>
        <dbReference type="SAM" id="MobiDB-lite"/>
    </source>
</evidence>
<dbReference type="PROSITE" id="PS50192">
    <property type="entry name" value="T_SNARE"/>
    <property type="match status" value="1"/>
</dbReference>
<reference evidence="9 10" key="1">
    <citation type="submission" date="2016-10" db="EMBL/GenBank/DDBJ databases">
        <authorList>
            <person name="Cai Z."/>
        </authorList>
    </citation>
    <scope>NUCLEOTIDE SEQUENCE [LARGE SCALE GENOMIC DNA]</scope>
</reference>
<feature type="region of interest" description="Disordered" evidence="7">
    <location>
        <begin position="1"/>
        <end position="21"/>
    </location>
</feature>
<evidence type="ECO:0000256" key="5">
    <source>
        <dbReference type="ARBA" id="ARBA00023136"/>
    </source>
</evidence>
<evidence type="ECO:0000256" key="2">
    <source>
        <dbReference type="ARBA" id="ARBA00009480"/>
    </source>
</evidence>
<dbReference type="GO" id="GO:0005886">
    <property type="term" value="C:plasma membrane"/>
    <property type="evidence" value="ECO:0007669"/>
    <property type="project" value="TreeGrafter"/>
</dbReference>
<dbReference type="Proteomes" id="UP000256970">
    <property type="component" value="Unassembled WGS sequence"/>
</dbReference>
<feature type="coiled-coil region" evidence="6">
    <location>
        <begin position="234"/>
        <end position="261"/>
    </location>
</feature>
<dbReference type="GO" id="GO:0005484">
    <property type="term" value="F:SNAP receptor activity"/>
    <property type="evidence" value="ECO:0007669"/>
    <property type="project" value="InterPro"/>
</dbReference>
<evidence type="ECO:0000256" key="4">
    <source>
        <dbReference type="ARBA" id="ARBA00022927"/>
    </source>
</evidence>
<dbReference type="EMBL" id="FNXT01000767">
    <property type="protein sequence ID" value="SZX67046.1"/>
    <property type="molecule type" value="Genomic_DNA"/>
</dbReference>
<name>A0A383VRP0_TETOB</name>
<accession>A0A383VRP0</accession>
<keyword evidence="6" id="KW-0175">Coiled coil</keyword>
<dbReference type="CDD" id="cd15861">
    <property type="entry name" value="SNARE_SNAP25N_23N_29N_SEC9N"/>
    <property type="match status" value="1"/>
</dbReference>
<feature type="region of interest" description="Disordered" evidence="7">
    <location>
        <begin position="147"/>
        <end position="181"/>
    </location>
</feature>
<feature type="compositionally biased region" description="Low complexity" evidence="7">
    <location>
        <begin position="154"/>
        <end position="181"/>
    </location>
</feature>
<evidence type="ECO:0000256" key="3">
    <source>
        <dbReference type="ARBA" id="ARBA00022448"/>
    </source>
</evidence>
<evidence type="ECO:0000256" key="1">
    <source>
        <dbReference type="ARBA" id="ARBA00004370"/>
    </source>
</evidence>
<dbReference type="CDD" id="cd15841">
    <property type="entry name" value="SNARE_Qc"/>
    <property type="match status" value="1"/>
</dbReference>
<evidence type="ECO:0000259" key="8">
    <source>
        <dbReference type="PROSITE" id="PS50192"/>
    </source>
</evidence>
<evidence type="ECO:0000256" key="6">
    <source>
        <dbReference type="SAM" id="Coils"/>
    </source>
</evidence>
<dbReference type="Gene3D" id="1.20.5.110">
    <property type="match status" value="2"/>
</dbReference>
<feature type="domain" description="T-SNARE coiled-coil homology" evidence="8">
    <location>
        <begin position="65"/>
        <end position="127"/>
    </location>
</feature>
<dbReference type="PANTHER" id="PTHR19305">
    <property type="entry name" value="SYNAPTOSOMAL ASSOCIATED PROTEIN"/>
    <property type="match status" value="1"/>
</dbReference>
<dbReference type="GO" id="GO:0015031">
    <property type="term" value="P:protein transport"/>
    <property type="evidence" value="ECO:0007669"/>
    <property type="project" value="UniProtKB-KW"/>
</dbReference>
<dbReference type="SUPFAM" id="SSF58038">
    <property type="entry name" value="SNARE fusion complex"/>
    <property type="match status" value="2"/>
</dbReference>
<keyword evidence="3" id="KW-0813">Transport</keyword>